<dbReference type="HOGENOM" id="CLU_1508175_0_0_11"/>
<keyword evidence="2" id="KW-0472">Membrane</keyword>
<protein>
    <submittedName>
        <fullName evidence="3">Uncharacterized protein</fullName>
    </submittedName>
</protein>
<reference evidence="3 4" key="1">
    <citation type="journal article" date="2003" name="Genome Res.">
        <title>Comparative complete genome sequence analysis of the amino acid replacements responsible for the thermostability of Corynebacterium efficiens.</title>
        <authorList>
            <person name="Nishio Y."/>
            <person name="Nakamura Y."/>
            <person name="Kawarabayasi Y."/>
            <person name="Usuda Y."/>
            <person name="Kimura E."/>
            <person name="Sugimoto S."/>
            <person name="Matsui K."/>
            <person name="Yamagishi A."/>
            <person name="Kikuchi H."/>
            <person name="Ikeo K."/>
            <person name="Gojobori T."/>
        </authorList>
    </citation>
    <scope>NUCLEOTIDE SEQUENCE [LARGE SCALE GENOMIC DNA]</scope>
    <source>
        <strain evidence="4">DSM 44549 / YS-314 / AJ 12310 / JCM 11189 / NBRC 100395</strain>
    </source>
</reference>
<keyword evidence="2" id="KW-1133">Transmembrane helix</keyword>
<feature type="transmembrane region" description="Helical" evidence="2">
    <location>
        <begin position="153"/>
        <end position="174"/>
    </location>
</feature>
<evidence type="ECO:0000313" key="3">
    <source>
        <dbReference type="EMBL" id="BAC17834.1"/>
    </source>
</evidence>
<evidence type="ECO:0000256" key="1">
    <source>
        <dbReference type="SAM" id="MobiDB-lite"/>
    </source>
</evidence>
<sequence>MTPSFGEATMVQKSTTPVKQISAQTRLSGSFCFERAIVEPSTITTTPDPVTTTPTADIITVTETPEPVTVTALPDTVTETAEPVTSTVTPEPSTVTLAPSTTTVNPAPATVTNTPTTVTETIEPTTVTVTPTATKTSAPGDQATDNEGGFGNLGLFAIVAAIFAAIGGIVGFMMQGII</sequence>
<dbReference type="AlphaFoldDB" id="Q8FQU3"/>
<dbReference type="EMBL" id="BA000035">
    <property type="protein sequence ID" value="BAC17834.1"/>
    <property type="molecule type" value="Genomic_DNA"/>
</dbReference>
<dbReference type="Proteomes" id="UP000001409">
    <property type="component" value="Chromosome"/>
</dbReference>
<dbReference type="KEGG" id="cef:CE1024"/>
<name>Q8FQU3_COREF</name>
<accession>Q8FQU3</accession>
<organism evidence="3 4">
    <name type="scientific">Corynebacterium efficiens (strain DSM 44549 / YS-314 / AJ 12310 / JCM 11189 / NBRC 100395)</name>
    <dbReference type="NCBI Taxonomy" id="196164"/>
    <lineage>
        <taxon>Bacteria</taxon>
        <taxon>Bacillati</taxon>
        <taxon>Actinomycetota</taxon>
        <taxon>Actinomycetes</taxon>
        <taxon>Mycobacteriales</taxon>
        <taxon>Corynebacteriaceae</taxon>
        <taxon>Corynebacterium</taxon>
    </lineage>
</organism>
<keyword evidence="2" id="KW-0812">Transmembrane</keyword>
<evidence type="ECO:0000256" key="2">
    <source>
        <dbReference type="SAM" id="Phobius"/>
    </source>
</evidence>
<proteinExistence type="predicted"/>
<evidence type="ECO:0000313" key="4">
    <source>
        <dbReference type="Proteomes" id="UP000001409"/>
    </source>
</evidence>
<keyword evidence="4" id="KW-1185">Reference proteome</keyword>
<dbReference type="STRING" id="196164.gene:10741430"/>
<feature type="region of interest" description="Disordered" evidence="1">
    <location>
        <begin position="79"/>
        <end position="114"/>
    </location>
</feature>